<evidence type="ECO:0000313" key="3">
    <source>
        <dbReference type="Proteomes" id="UP001595818"/>
    </source>
</evidence>
<keyword evidence="1" id="KW-0732">Signal</keyword>
<evidence type="ECO:0008006" key="4">
    <source>
        <dbReference type="Google" id="ProtNLM"/>
    </source>
</evidence>
<protein>
    <recommendedName>
        <fullName evidence="4">JmjC domain-containing protein</fullName>
    </recommendedName>
</protein>
<accession>A0ABV9T1Q9</accession>
<evidence type="ECO:0000313" key="2">
    <source>
        <dbReference type="EMBL" id="MFC4872471.1"/>
    </source>
</evidence>
<feature type="chain" id="PRO_5045967190" description="JmjC domain-containing protein" evidence="1">
    <location>
        <begin position="19"/>
        <end position="312"/>
    </location>
</feature>
<keyword evidence="3" id="KW-1185">Reference proteome</keyword>
<proteinExistence type="predicted"/>
<dbReference type="Proteomes" id="UP001595818">
    <property type="component" value="Unassembled WGS sequence"/>
</dbReference>
<sequence length="312" mass="34512">MIKLIFSILFLMLTGSYASIGQDKGLIKVAKLGKEGNPGLAGIRKDFIKKNPGYDIFYLPSTQNVPSKAVTQVLFVQDGGGSATITAANGDKQTSKIAVGDIVLLEKGEIMEADSLLGLLAFTVPDKPDSNIPAFIRPDWDMNITDTPGGCATETNAYRRILLTWHKDVGNYIWHSINAHRVRIMDSFSHFHPEDQGFDEFYLVQMVMPGAKLFTSENVEQISDPESIKQEELEGLIQEHRLEVGDLVYLPRGVMHRGFGGILAQVITVPGFIPGSEIGVDHFLRQINERLGLRGKEALPFNRQASAFQVIR</sequence>
<reference evidence="3" key="1">
    <citation type="journal article" date="2019" name="Int. J. Syst. Evol. Microbiol.">
        <title>The Global Catalogue of Microorganisms (GCM) 10K type strain sequencing project: providing services to taxonomists for standard genome sequencing and annotation.</title>
        <authorList>
            <consortium name="The Broad Institute Genomics Platform"/>
            <consortium name="The Broad Institute Genome Sequencing Center for Infectious Disease"/>
            <person name="Wu L."/>
            <person name="Ma J."/>
        </authorList>
    </citation>
    <scope>NUCLEOTIDE SEQUENCE [LARGE SCALE GENOMIC DNA]</scope>
    <source>
        <strain evidence="3">CGMCC 4.7466</strain>
    </source>
</reference>
<name>A0ABV9T1Q9_9BACT</name>
<comment type="caution">
    <text evidence="2">The sequence shown here is derived from an EMBL/GenBank/DDBJ whole genome shotgun (WGS) entry which is preliminary data.</text>
</comment>
<organism evidence="2 3">
    <name type="scientific">Negadavirga shengliensis</name>
    <dbReference type="NCBI Taxonomy" id="1389218"/>
    <lineage>
        <taxon>Bacteria</taxon>
        <taxon>Pseudomonadati</taxon>
        <taxon>Bacteroidota</taxon>
        <taxon>Cytophagia</taxon>
        <taxon>Cytophagales</taxon>
        <taxon>Cyclobacteriaceae</taxon>
        <taxon>Negadavirga</taxon>
    </lineage>
</organism>
<evidence type="ECO:0000256" key="1">
    <source>
        <dbReference type="SAM" id="SignalP"/>
    </source>
</evidence>
<dbReference type="RefSeq" id="WP_377064892.1">
    <property type="nucleotide sequence ID" value="NZ_JBHSJJ010000006.1"/>
</dbReference>
<dbReference type="EMBL" id="JBHSJJ010000006">
    <property type="protein sequence ID" value="MFC4872471.1"/>
    <property type="molecule type" value="Genomic_DNA"/>
</dbReference>
<gene>
    <name evidence="2" type="ORF">ACFPFU_12300</name>
</gene>
<feature type="signal peptide" evidence="1">
    <location>
        <begin position="1"/>
        <end position="18"/>
    </location>
</feature>